<dbReference type="OrthoDB" id="9810445at2"/>
<name>A0A4U6R3M0_9GAMM</name>
<keyword evidence="4" id="KW-1185">Reference proteome</keyword>
<dbReference type="InterPro" id="IPR001082">
    <property type="entry name" value="Pilin"/>
</dbReference>
<protein>
    <recommendedName>
        <fullName evidence="2">Pilin</fullName>
    </recommendedName>
</protein>
<gene>
    <name evidence="3" type="ORF">FDP08_09045</name>
</gene>
<dbReference type="Proteomes" id="UP000308488">
    <property type="component" value="Unassembled WGS sequence"/>
</dbReference>
<dbReference type="RefSeq" id="WP_137435640.1">
    <property type="nucleotide sequence ID" value="NZ_JANRHC010000006.1"/>
</dbReference>
<reference evidence="3 4" key="1">
    <citation type="submission" date="2019-05" db="EMBL/GenBank/DDBJ databases">
        <title>Marinobacter panjinensis sp. nov., a moderately halophilic bacterium isolated from sea tidal flat environment.</title>
        <authorList>
            <person name="Yang W."/>
            <person name="An M."/>
            <person name="He W."/>
            <person name="Luo X."/>
            <person name="Zhu L."/>
            <person name="Chen G."/>
            <person name="Zhang Y."/>
            <person name="Wang Y."/>
        </authorList>
    </citation>
    <scope>NUCLEOTIDE SEQUENCE [LARGE SCALE GENOMIC DNA]</scope>
    <source>
        <strain evidence="3 4">PJ-16</strain>
    </source>
</reference>
<comment type="caution">
    <text evidence="3">The sequence shown here is derived from an EMBL/GenBank/DDBJ whole genome shotgun (WGS) entry which is preliminary data.</text>
</comment>
<dbReference type="EMBL" id="SZYH01000001">
    <property type="protein sequence ID" value="TKV68227.1"/>
    <property type="molecule type" value="Genomic_DNA"/>
</dbReference>
<accession>A0A4U6R3M0</accession>
<dbReference type="Gene3D" id="3.30.700.10">
    <property type="entry name" value="Glycoprotein, Type 4 Pilin"/>
    <property type="match status" value="1"/>
</dbReference>
<organism evidence="3 4">
    <name type="scientific">Marinobacter panjinensis</name>
    <dbReference type="NCBI Taxonomy" id="2576384"/>
    <lineage>
        <taxon>Bacteria</taxon>
        <taxon>Pseudomonadati</taxon>
        <taxon>Pseudomonadota</taxon>
        <taxon>Gammaproteobacteria</taxon>
        <taxon>Pseudomonadales</taxon>
        <taxon>Marinobacteraceae</taxon>
        <taxon>Marinobacter</taxon>
    </lineage>
</organism>
<evidence type="ECO:0000313" key="4">
    <source>
        <dbReference type="Proteomes" id="UP000308488"/>
    </source>
</evidence>
<dbReference type="SUPFAM" id="SSF54523">
    <property type="entry name" value="Pili subunits"/>
    <property type="match status" value="1"/>
</dbReference>
<comment type="similarity">
    <text evidence="1">Belongs to the N-Me-Phe pilin family.</text>
</comment>
<dbReference type="GO" id="GO:0007155">
    <property type="term" value="P:cell adhesion"/>
    <property type="evidence" value="ECO:0007669"/>
    <property type="project" value="InterPro"/>
</dbReference>
<sequence length="191" mass="21293">MFAAPCFRPVVHPWSLEAIDFYIGHELGHIHRKHLSWRAFVMPGSLLPIVGPKPISRLQLPWRMGGRSAIIGILAAIAIPAHQEYQDRVRNTSAYSTAQPLQQQVTAYAYDNQAWPTTMEELGYAQPTLSDLDRGYEIDIYENGLIGVEVGTDASGESQYIILEPEVVEGDISWVCFGQNVKAKLLAPECK</sequence>
<dbReference type="GO" id="GO:0009289">
    <property type="term" value="C:pilus"/>
    <property type="evidence" value="ECO:0007669"/>
    <property type="project" value="InterPro"/>
</dbReference>
<evidence type="ECO:0000256" key="1">
    <source>
        <dbReference type="ARBA" id="ARBA00005233"/>
    </source>
</evidence>
<proteinExistence type="inferred from homology"/>
<dbReference type="InterPro" id="IPR045584">
    <property type="entry name" value="Pilin-like"/>
</dbReference>
<evidence type="ECO:0000256" key="2">
    <source>
        <dbReference type="ARBA" id="ARBA00029638"/>
    </source>
</evidence>
<evidence type="ECO:0000313" key="3">
    <source>
        <dbReference type="EMBL" id="TKV68227.1"/>
    </source>
</evidence>
<dbReference type="Pfam" id="PF00114">
    <property type="entry name" value="Pilin"/>
    <property type="match status" value="1"/>
</dbReference>
<dbReference type="AlphaFoldDB" id="A0A4U6R3M0"/>